<comment type="caution">
    <text evidence="2">The sequence shown here is derived from an EMBL/GenBank/DDBJ whole genome shotgun (WGS) entry which is preliminary data.</text>
</comment>
<name>A0ABQ6IG54_9MICO</name>
<gene>
    <name evidence="2" type="ORF">GCM10025876_26150</name>
</gene>
<accession>A0ABQ6IG54</accession>
<dbReference type="EMBL" id="BSUN01000001">
    <property type="protein sequence ID" value="GMA36411.1"/>
    <property type="molecule type" value="Genomic_DNA"/>
</dbReference>
<evidence type="ECO:0000313" key="2">
    <source>
        <dbReference type="EMBL" id="GMA36411.1"/>
    </source>
</evidence>
<reference evidence="3" key="1">
    <citation type="journal article" date="2019" name="Int. J. Syst. Evol. Microbiol.">
        <title>The Global Catalogue of Microorganisms (GCM) 10K type strain sequencing project: providing services to taxonomists for standard genome sequencing and annotation.</title>
        <authorList>
            <consortium name="The Broad Institute Genomics Platform"/>
            <consortium name="The Broad Institute Genome Sequencing Center for Infectious Disease"/>
            <person name="Wu L."/>
            <person name="Ma J."/>
        </authorList>
    </citation>
    <scope>NUCLEOTIDE SEQUENCE [LARGE SCALE GENOMIC DNA]</scope>
    <source>
        <strain evidence="3">NBRC 112299</strain>
    </source>
</reference>
<evidence type="ECO:0000313" key="3">
    <source>
        <dbReference type="Proteomes" id="UP001157125"/>
    </source>
</evidence>
<proteinExistence type="predicted"/>
<keyword evidence="3" id="KW-1185">Reference proteome</keyword>
<dbReference type="InterPro" id="IPR058838">
    <property type="entry name" value="SH3_actinomycetes"/>
</dbReference>
<feature type="domain" description="SH3" evidence="1">
    <location>
        <begin position="90"/>
        <end position="136"/>
    </location>
</feature>
<organism evidence="2 3">
    <name type="scientific">Demequina litorisediminis</name>
    <dbReference type="NCBI Taxonomy" id="1849022"/>
    <lineage>
        <taxon>Bacteria</taxon>
        <taxon>Bacillati</taxon>
        <taxon>Actinomycetota</taxon>
        <taxon>Actinomycetes</taxon>
        <taxon>Micrococcales</taxon>
        <taxon>Demequinaceae</taxon>
        <taxon>Demequina</taxon>
    </lineage>
</organism>
<dbReference type="RefSeq" id="WP_348523596.1">
    <property type="nucleotide sequence ID" value="NZ_BSUN01000001.1"/>
</dbReference>
<dbReference type="Pfam" id="PF26205">
    <property type="entry name" value="SH3_actinomycetes"/>
    <property type="match status" value="1"/>
</dbReference>
<sequence length="148" mass="16124">MSQAAERVYVARLAGTTVFDPLGDAVGRVRDVVLLMRRGNAPVAVGLVVEVPGRRRVFLPLTRVTSIAPGQVICTGVLNLRRFKARTSETLAIAELLERSVTIKAGREPAFIEDLAIEPTRDGTWEVTKALRAQGRASQGRPRLLAPR</sequence>
<evidence type="ECO:0000259" key="1">
    <source>
        <dbReference type="Pfam" id="PF26205"/>
    </source>
</evidence>
<protein>
    <recommendedName>
        <fullName evidence="1">SH3 domain-containing protein</fullName>
    </recommendedName>
</protein>
<dbReference type="InterPro" id="IPR011033">
    <property type="entry name" value="PRC_barrel-like_sf"/>
</dbReference>
<dbReference type="SUPFAM" id="SSF50346">
    <property type="entry name" value="PRC-barrel domain"/>
    <property type="match status" value="1"/>
</dbReference>
<dbReference type="Proteomes" id="UP001157125">
    <property type="component" value="Unassembled WGS sequence"/>
</dbReference>